<dbReference type="AlphaFoldDB" id="A0A9X4ETT7"/>
<dbReference type="RefSeq" id="WP_274639719.1">
    <property type="nucleotide sequence ID" value="NZ_JAIWJY010000004.1"/>
</dbReference>
<feature type="transmembrane region" description="Helical" evidence="1">
    <location>
        <begin position="63"/>
        <end position="80"/>
    </location>
</feature>
<evidence type="ECO:0000313" key="3">
    <source>
        <dbReference type="Proteomes" id="UP001149303"/>
    </source>
</evidence>
<sequence length="163" mass="18765">MTDSKETNKILQRILEILAKNEARVSTNELTAEGDKLIEKAEREGEEASKKIQSTFDRIHDKLFTINGILVASYFGLGKFPTDNPIISLWLALLPISVLIYLVFLEQQQMEIYRHASQRMNWNLDTDVAKYGKMINRQNLKSLLAIILTFGLFIYLAIKIIIY</sequence>
<evidence type="ECO:0000313" key="2">
    <source>
        <dbReference type="EMBL" id="MDE1206527.1"/>
    </source>
</evidence>
<gene>
    <name evidence="2" type="ORF">LCI24_06925</name>
</gene>
<accession>A0A9X4ETT7</accession>
<dbReference type="EMBL" id="JAIWJY010000004">
    <property type="protein sequence ID" value="MDE1206527.1"/>
    <property type="molecule type" value="Genomic_DNA"/>
</dbReference>
<organism evidence="2 3">
    <name type="scientific">Tenacibaculum larymnensis</name>
    <dbReference type="NCBI Taxonomy" id="2878201"/>
    <lineage>
        <taxon>Bacteria</taxon>
        <taxon>Pseudomonadati</taxon>
        <taxon>Bacteroidota</taxon>
        <taxon>Flavobacteriia</taxon>
        <taxon>Flavobacteriales</taxon>
        <taxon>Flavobacteriaceae</taxon>
        <taxon>Tenacibaculum</taxon>
    </lineage>
</organism>
<feature type="transmembrane region" description="Helical" evidence="1">
    <location>
        <begin position="143"/>
        <end position="162"/>
    </location>
</feature>
<keyword evidence="1" id="KW-1133">Transmembrane helix</keyword>
<proteinExistence type="predicted"/>
<evidence type="ECO:0000256" key="1">
    <source>
        <dbReference type="SAM" id="Phobius"/>
    </source>
</evidence>
<protein>
    <submittedName>
        <fullName evidence="2">Uncharacterized protein</fullName>
    </submittedName>
</protein>
<dbReference type="Proteomes" id="UP001149303">
    <property type="component" value="Unassembled WGS sequence"/>
</dbReference>
<feature type="transmembrane region" description="Helical" evidence="1">
    <location>
        <begin position="86"/>
        <end position="105"/>
    </location>
</feature>
<keyword evidence="1" id="KW-0472">Membrane</keyword>
<keyword evidence="3" id="KW-1185">Reference proteome</keyword>
<comment type="caution">
    <text evidence="2">The sequence shown here is derived from an EMBL/GenBank/DDBJ whole genome shotgun (WGS) entry which is preliminary data.</text>
</comment>
<name>A0A9X4ETT7_9FLAO</name>
<reference evidence="2" key="1">
    <citation type="submission" date="2021-09" db="EMBL/GenBank/DDBJ databases">
        <authorList>
            <person name="Smyrli M."/>
        </authorList>
    </citation>
    <scope>NUCLEOTIDE SEQUENCE</scope>
    <source>
        <strain evidence="2">LAR25</strain>
    </source>
</reference>
<keyword evidence="1" id="KW-0812">Transmembrane</keyword>